<protein>
    <submittedName>
        <fullName evidence="1">Uncharacterized protein</fullName>
    </submittedName>
</protein>
<keyword evidence="2" id="KW-1185">Reference proteome</keyword>
<organism evidence="1 2">
    <name type="scientific">Novipirellula caenicola</name>
    <dbReference type="NCBI Taxonomy" id="1536901"/>
    <lineage>
        <taxon>Bacteria</taxon>
        <taxon>Pseudomonadati</taxon>
        <taxon>Planctomycetota</taxon>
        <taxon>Planctomycetia</taxon>
        <taxon>Pirellulales</taxon>
        <taxon>Pirellulaceae</taxon>
        <taxon>Novipirellula</taxon>
    </lineage>
</organism>
<proteinExistence type="predicted"/>
<reference evidence="1 2" key="1">
    <citation type="submission" date="2024-02" db="EMBL/GenBank/DDBJ databases">
        <title>Rhodopirellula caenicola NBRC 110016.</title>
        <authorList>
            <person name="Ichikawa N."/>
            <person name="Katano-Makiyama Y."/>
            <person name="Hidaka K."/>
        </authorList>
    </citation>
    <scope>NUCLEOTIDE SEQUENCE [LARGE SCALE GENOMIC DNA]</scope>
    <source>
        <strain evidence="1 2">NBRC 110016</strain>
    </source>
</reference>
<dbReference type="Proteomes" id="UP001416858">
    <property type="component" value="Unassembled WGS sequence"/>
</dbReference>
<dbReference type="EMBL" id="BAABRO010000003">
    <property type="protein sequence ID" value="GAA5506423.1"/>
    <property type="molecule type" value="Genomic_DNA"/>
</dbReference>
<name>A0ABP9VSF6_9BACT</name>
<gene>
    <name evidence="1" type="ORF">Rcae01_01876</name>
</gene>
<comment type="caution">
    <text evidence="1">The sequence shown here is derived from an EMBL/GenBank/DDBJ whole genome shotgun (WGS) entry which is preliminary data.</text>
</comment>
<sequence length="118" mass="13340">MFDPYCKLYIQTDVERSSVLSRCHEVLGGSQSRNAVENSLLLLRIDENDDFDEERLNSEQNYVFAKFVSEVEGIEDDVSEESFIESICKLITTLRTDGMLVVAACEFEDEVAARTGSN</sequence>
<evidence type="ECO:0000313" key="1">
    <source>
        <dbReference type="EMBL" id="GAA5506423.1"/>
    </source>
</evidence>
<accession>A0ABP9VSF6</accession>
<evidence type="ECO:0000313" key="2">
    <source>
        <dbReference type="Proteomes" id="UP001416858"/>
    </source>
</evidence>